<dbReference type="GO" id="GO:0031995">
    <property type="term" value="F:insulin-like growth factor II binding"/>
    <property type="evidence" value="ECO:0007669"/>
    <property type="project" value="TreeGrafter"/>
</dbReference>
<dbReference type="GO" id="GO:0031994">
    <property type="term" value="F:insulin-like growth factor I binding"/>
    <property type="evidence" value="ECO:0007669"/>
    <property type="project" value="TreeGrafter"/>
</dbReference>
<dbReference type="InterPro" id="IPR000716">
    <property type="entry name" value="Thyroglobulin_1"/>
</dbReference>
<dbReference type="GO" id="GO:0005615">
    <property type="term" value="C:extracellular space"/>
    <property type="evidence" value="ECO:0007669"/>
    <property type="project" value="TreeGrafter"/>
</dbReference>
<feature type="region of interest" description="Disordered" evidence="10">
    <location>
        <begin position="165"/>
        <end position="184"/>
    </location>
</feature>
<protein>
    <recommendedName>
        <fullName evidence="4">Insulin-like growth factor-binding protein 4</fullName>
    </recommendedName>
</protein>
<feature type="signal peptide" evidence="11">
    <location>
        <begin position="1"/>
        <end position="21"/>
    </location>
</feature>
<gene>
    <name evidence="13" type="primary">IGFBP4</name>
</gene>
<dbReference type="Pfam" id="PF00219">
    <property type="entry name" value="IGFBP"/>
    <property type="match status" value="1"/>
</dbReference>
<dbReference type="PANTHER" id="PTHR11551">
    <property type="entry name" value="INSULIN-LIKE GROWTH FACTOR BINDING PROTEIN"/>
    <property type="match status" value="1"/>
</dbReference>
<feature type="domain" description="IGFBP N-terminal" evidence="12">
    <location>
        <begin position="44"/>
        <end position="124"/>
    </location>
</feature>
<keyword evidence="8" id="KW-0325">Glycoprotein</keyword>
<accession>A0A8B9CET7</accession>
<evidence type="ECO:0000256" key="5">
    <source>
        <dbReference type="ARBA" id="ARBA00022525"/>
    </source>
</evidence>
<dbReference type="SMART" id="SM00121">
    <property type="entry name" value="IB"/>
    <property type="match status" value="1"/>
</dbReference>
<dbReference type="PRINTS" id="PR01976">
    <property type="entry name" value="IGFBPFAMILY"/>
</dbReference>
<sequence length="381" mass="38801">MRGGAARLPLLPPAVLVPVLAAVLAAGAAPGAAPVQGQGGGGEEAIQCPPCSEERLARCKAPQGCAELVREPGCGCCATCALGRGTACGVYTARCGAGLRCYPPRGVPRPLHTLMHGQGVCTDLADVEAIQESLQPPEKEEIDHPNNSFSPCSIHDRKCLQKQQARRVNNGNKMRNSGSPYHREETRPIAQGSCQSELHRALERLAASQTRTHEDLYVIPIPNCDRNGNFHPKQVGRAGGCSAGGVLWSWEGRVGAGASVGATLGVLRGSLQKPPGWDTGAKATTRAPGLPRPALTRQPTGMGDTRGQAGRPSPKVSPLVSPGAGRAAGQVLVRGPQDGGEAAGLPGAEGGLGLSPAGGQHVSVTAAAPLRAVAGTPAGAA</sequence>
<dbReference type="InterPro" id="IPR022321">
    <property type="entry name" value="IGFBP_1-6_chordata"/>
</dbReference>
<dbReference type="Gene3D" id="4.10.800.10">
    <property type="entry name" value="Thyroglobulin type-1"/>
    <property type="match status" value="1"/>
</dbReference>
<dbReference type="Ensembl" id="ENSABRT00000026591.1">
    <property type="protein sequence ID" value="ENSABRP00000018873.1"/>
    <property type="gene ID" value="ENSABRG00000016191.1"/>
</dbReference>
<proteinExistence type="predicted"/>
<dbReference type="SUPFAM" id="SSF57184">
    <property type="entry name" value="Growth factor receptor domain"/>
    <property type="match status" value="1"/>
</dbReference>
<keyword evidence="11" id="KW-0732">Signal</keyword>
<dbReference type="PROSITE" id="PS00222">
    <property type="entry name" value="IGFBP_N_1"/>
    <property type="match status" value="1"/>
</dbReference>
<comment type="subcellular location">
    <subcellularLocation>
        <location evidence="2">Secreted</location>
    </subcellularLocation>
</comment>
<feature type="compositionally biased region" description="Gly residues" evidence="10">
    <location>
        <begin position="337"/>
        <end position="353"/>
    </location>
</feature>
<evidence type="ECO:0000256" key="10">
    <source>
        <dbReference type="SAM" id="MobiDB-lite"/>
    </source>
</evidence>
<comment type="function">
    <text evidence="1">IGF-binding proteins prolong the half-life of the IGFs and have been shown to either inhibit or stimulate the growth promoting effects of the IGFs on cell culture. They alter the interaction of IGFs with their cell surface receptors.</text>
</comment>
<evidence type="ECO:0000256" key="9">
    <source>
        <dbReference type="ARBA" id="ARBA00023183"/>
    </source>
</evidence>
<evidence type="ECO:0000313" key="14">
    <source>
        <dbReference type="Proteomes" id="UP000694426"/>
    </source>
</evidence>
<dbReference type="PANTHER" id="PTHR11551:SF7">
    <property type="entry name" value="INSULIN-LIKE GROWTH FACTOR-BINDING PROTEIN 4"/>
    <property type="match status" value="1"/>
</dbReference>
<comment type="subunit">
    <text evidence="3">Binds IGF2 more than IGF1.</text>
</comment>
<keyword evidence="7" id="KW-1015">Disulfide bond</keyword>
<organism evidence="13 14">
    <name type="scientific">Anser brachyrhynchus</name>
    <name type="common">Pink-footed goose</name>
    <dbReference type="NCBI Taxonomy" id="132585"/>
    <lineage>
        <taxon>Eukaryota</taxon>
        <taxon>Metazoa</taxon>
        <taxon>Chordata</taxon>
        <taxon>Craniata</taxon>
        <taxon>Vertebrata</taxon>
        <taxon>Euteleostomi</taxon>
        <taxon>Archelosauria</taxon>
        <taxon>Archosauria</taxon>
        <taxon>Dinosauria</taxon>
        <taxon>Saurischia</taxon>
        <taxon>Theropoda</taxon>
        <taxon>Coelurosauria</taxon>
        <taxon>Aves</taxon>
        <taxon>Neognathae</taxon>
        <taxon>Galloanserae</taxon>
        <taxon>Anseriformes</taxon>
        <taxon>Anatidae</taxon>
        <taxon>Anserinae</taxon>
        <taxon>Anser</taxon>
    </lineage>
</organism>
<evidence type="ECO:0000256" key="4">
    <source>
        <dbReference type="ARBA" id="ARBA00013680"/>
    </source>
</evidence>
<evidence type="ECO:0000256" key="8">
    <source>
        <dbReference type="ARBA" id="ARBA00023180"/>
    </source>
</evidence>
<evidence type="ECO:0000256" key="1">
    <source>
        <dbReference type="ARBA" id="ARBA00003811"/>
    </source>
</evidence>
<evidence type="ECO:0000256" key="2">
    <source>
        <dbReference type="ARBA" id="ARBA00004613"/>
    </source>
</evidence>
<dbReference type="InterPro" id="IPR017891">
    <property type="entry name" value="Insulin_GF-bd_Cys-rich_CS"/>
</dbReference>
<reference evidence="13" key="2">
    <citation type="submission" date="2025-09" db="UniProtKB">
        <authorList>
            <consortium name="Ensembl"/>
        </authorList>
    </citation>
    <scope>IDENTIFICATION</scope>
</reference>
<feature type="compositionally biased region" description="Polar residues" evidence="10">
    <location>
        <begin position="165"/>
        <end position="179"/>
    </location>
</feature>
<evidence type="ECO:0000256" key="11">
    <source>
        <dbReference type="SAM" id="SignalP"/>
    </source>
</evidence>
<evidence type="ECO:0000256" key="7">
    <source>
        <dbReference type="ARBA" id="ARBA00023157"/>
    </source>
</evidence>
<dbReference type="Gene3D" id="4.10.40.20">
    <property type="match status" value="1"/>
</dbReference>
<dbReference type="SUPFAM" id="SSF57610">
    <property type="entry name" value="Thyroglobulin type-1 domain"/>
    <property type="match status" value="1"/>
</dbReference>
<dbReference type="GO" id="GO:0043567">
    <property type="term" value="P:regulation of insulin-like growth factor receptor signaling pathway"/>
    <property type="evidence" value="ECO:0007669"/>
    <property type="project" value="TreeGrafter"/>
</dbReference>
<dbReference type="PROSITE" id="PS51323">
    <property type="entry name" value="IGFBP_N_2"/>
    <property type="match status" value="1"/>
</dbReference>
<dbReference type="GeneTree" id="ENSGT00940000159647"/>
<feature type="chain" id="PRO_5033999903" description="Insulin-like growth factor-binding protein 4" evidence="11">
    <location>
        <begin position="22"/>
        <end position="381"/>
    </location>
</feature>
<name>A0A8B9CET7_9AVES</name>
<reference evidence="13" key="1">
    <citation type="submission" date="2025-08" db="UniProtKB">
        <authorList>
            <consortium name="Ensembl"/>
        </authorList>
    </citation>
    <scope>IDENTIFICATION</scope>
</reference>
<keyword evidence="5" id="KW-0964">Secreted</keyword>
<evidence type="ECO:0000259" key="12">
    <source>
        <dbReference type="PROSITE" id="PS51323"/>
    </source>
</evidence>
<dbReference type="InterPro" id="IPR036857">
    <property type="entry name" value="Thyroglobulin_1_sf"/>
</dbReference>
<keyword evidence="9" id="KW-0340">Growth factor binding</keyword>
<evidence type="ECO:0000313" key="13">
    <source>
        <dbReference type="Ensembl" id="ENSABRP00000018873.1"/>
    </source>
</evidence>
<dbReference type="InterPro" id="IPR009030">
    <property type="entry name" value="Growth_fac_rcpt_cys_sf"/>
</dbReference>
<evidence type="ECO:0000256" key="6">
    <source>
        <dbReference type="ARBA" id="ARBA00022553"/>
    </source>
</evidence>
<feature type="region of interest" description="Disordered" evidence="10">
    <location>
        <begin position="274"/>
        <end position="360"/>
    </location>
</feature>
<dbReference type="Proteomes" id="UP000694426">
    <property type="component" value="Unplaced"/>
</dbReference>
<dbReference type="InterPro" id="IPR022327">
    <property type="entry name" value="IGFBP-4"/>
</dbReference>
<dbReference type="FunFam" id="4.10.40.20:FF:000001">
    <property type="entry name" value="Insulin-like growth factor binding protein 5"/>
    <property type="match status" value="1"/>
</dbReference>
<keyword evidence="14" id="KW-1185">Reference proteome</keyword>
<evidence type="ECO:0000256" key="3">
    <source>
        <dbReference type="ARBA" id="ARBA00011592"/>
    </source>
</evidence>
<dbReference type="InterPro" id="IPR000867">
    <property type="entry name" value="IGFBP-like"/>
</dbReference>
<dbReference type="Pfam" id="PF00086">
    <property type="entry name" value="Thyroglobulin_1"/>
    <property type="match status" value="1"/>
</dbReference>
<dbReference type="PRINTS" id="PR01980">
    <property type="entry name" value="IGFBPFAMILY4"/>
</dbReference>
<keyword evidence="6" id="KW-0597">Phosphoprotein</keyword>
<dbReference type="AlphaFoldDB" id="A0A8B9CET7"/>